<organism evidence="2">
    <name type="scientific">bioreactor metagenome</name>
    <dbReference type="NCBI Taxonomy" id="1076179"/>
    <lineage>
        <taxon>unclassified sequences</taxon>
        <taxon>metagenomes</taxon>
        <taxon>ecological metagenomes</taxon>
    </lineage>
</organism>
<reference evidence="2" key="1">
    <citation type="submission" date="2019-08" db="EMBL/GenBank/DDBJ databases">
        <authorList>
            <person name="Kucharzyk K."/>
            <person name="Murdoch R.W."/>
            <person name="Higgins S."/>
            <person name="Loffler F."/>
        </authorList>
    </citation>
    <scope>NUCLEOTIDE SEQUENCE</scope>
</reference>
<accession>A0A645HLL1</accession>
<dbReference type="PANTHER" id="PTHR21621">
    <property type="entry name" value="RIBOSOMAL PROTEIN S6 MODIFICATION PROTEIN"/>
    <property type="match status" value="1"/>
</dbReference>
<evidence type="ECO:0000259" key="1">
    <source>
        <dbReference type="Pfam" id="PF08443"/>
    </source>
</evidence>
<name>A0A645HLL1_9ZZZZ</name>
<dbReference type="GO" id="GO:0016879">
    <property type="term" value="F:ligase activity, forming carbon-nitrogen bonds"/>
    <property type="evidence" value="ECO:0007669"/>
    <property type="project" value="TreeGrafter"/>
</dbReference>
<dbReference type="SUPFAM" id="SSF56059">
    <property type="entry name" value="Glutathione synthetase ATP-binding domain-like"/>
    <property type="match status" value="1"/>
</dbReference>
<dbReference type="AlphaFoldDB" id="A0A645HLL1"/>
<keyword evidence="2" id="KW-0436">Ligase</keyword>
<keyword evidence="2" id="KW-0689">Ribosomal protein</keyword>
<dbReference type="Pfam" id="PF08443">
    <property type="entry name" value="RimK"/>
    <property type="match status" value="1"/>
</dbReference>
<sequence length="86" mass="9199">MIKAGCGSFGAQVFLAHTVDEAAQRVRAMAGEPVLFQRFIRESAGRDLRLYVVGGRVIAAMERVNLAGDFRANIASGGSANRRGEC</sequence>
<dbReference type="PANTHER" id="PTHR21621:SF0">
    <property type="entry name" value="BETA-CITRYLGLUTAMATE SYNTHASE B-RELATED"/>
    <property type="match status" value="1"/>
</dbReference>
<gene>
    <name evidence="2" type="primary">rimK_9</name>
    <name evidence="2" type="ORF">SDC9_187442</name>
</gene>
<feature type="domain" description="ATP-grasp fold RimK-type" evidence="1">
    <location>
        <begin position="2"/>
        <end position="81"/>
    </location>
</feature>
<dbReference type="EC" id="6.3.2.-" evidence="2"/>
<comment type="caution">
    <text evidence="2">The sequence shown here is derived from an EMBL/GenBank/DDBJ whole genome shotgun (WGS) entry which is preliminary data.</text>
</comment>
<dbReference type="EMBL" id="VSSQ01096003">
    <property type="protein sequence ID" value="MPN39908.1"/>
    <property type="molecule type" value="Genomic_DNA"/>
</dbReference>
<proteinExistence type="predicted"/>
<dbReference type="GO" id="GO:0005840">
    <property type="term" value="C:ribosome"/>
    <property type="evidence" value="ECO:0007669"/>
    <property type="project" value="UniProtKB-KW"/>
</dbReference>
<evidence type="ECO:0000313" key="2">
    <source>
        <dbReference type="EMBL" id="MPN39908.1"/>
    </source>
</evidence>
<dbReference type="Gene3D" id="3.30.470.20">
    <property type="entry name" value="ATP-grasp fold, B domain"/>
    <property type="match status" value="1"/>
</dbReference>
<protein>
    <submittedName>
        <fullName evidence="2">Ribosomal protein S6--L-glutamate ligase</fullName>
        <ecNumber evidence="2">6.3.2.-</ecNumber>
    </submittedName>
</protein>
<dbReference type="InterPro" id="IPR013651">
    <property type="entry name" value="ATP-grasp_RimK-type"/>
</dbReference>
<dbReference type="GO" id="GO:0005737">
    <property type="term" value="C:cytoplasm"/>
    <property type="evidence" value="ECO:0007669"/>
    <property type="project" value="TreeGrafter"/>
</dbReference>
<keyword evidence="2" id="KW-0687">Ribonucleoprotein</keyword>